<accession>A0A9D4TSM1</accession>
<feature type="binding site" evidence="5">
    <location>
        <position position="59"/>
    </location>
    <ligand>
        <name>ATP</name>
        <dbReference type="ChEBI" id="CHEBI:30616"/>
    </ligand>
</feature>
<dbReference type="SMART" id="SM00220">
    <property type="entry name" value="S_TKc"/>
    <property type="match status" value="1"/>
</dbReference>
<evidence type="ECO:0000256" key="6">
    <source>
        <dbReference type="RuleBase" id="RU000304"/>
    </source>
</evidence>
<keyword evidence="2 5" id="KW-0547">Nucleotide-binding</keyword>
<dbReference type="InterPro" id="IPR000719">
    <property type="entry name" value="Prot_kinase_dom"/>
</dbReference>
<organism evidence="8 9">
    <name type="scientific">Chlorella vulgaris</name>
    <name type="common">Green alga</name>
    <dbReference type="NCBI Taxonomy" id="3077"/>
    <lineage>
        <taxon>Eukaryota</taxon>
        <taxon>Viridiplantae</taxon>
        <taxon>Chlorophyta</taxon>
        <taxon>core chlorophytes</taxon>
        <taxon>Trebouxiophyceae</taxon>
        <taxon>Chlorellales</taxon>
        <taxon>Chlorellaceae</taxon>
        <taxon>Chlorella clade</taxon>
        <taxon>Chlorella</taxon>
    </lineage>
</organism>
<keyword evidence="6" id="KW-0723">Serine/threonine-protein kinase</keyword>
<comment type="similarity">
    <text evidence="6">Belongs to the protein kinase superfamily.</text>
</comment>
<name>A0A9D4TSM1_CHLVU</name>
<dbReference type="Proteomes" id="UP001055712">
    <property type="component" value="Unassembled WGS sequence"/>
</dbReference>
<dbReference type="Gene3D" id="3.30.200.20">
    <property type="entry name" value="Phosphorylase Kinase, domain 1"/>
    <property type="match status" value="1"/>
</dbReference>
<comment type="caution">
    <text evidence="8">The sequence shown here is derived from an EMBL/GenBank/DDBJ whole genome shotgun (WGS) entry which is preliminary data.</text>
</comment>
<feature type="domain" description="Protein kinase" evidence="7">
    <location>
        <begin position="24"/>
        <end position="333"/>
    </location>
</feature>
<reference evidence="8" key="1">
    <citation type="journal article" date="2019" name="Plant J.">
        <title>Chlorella vulgaris genome assembly and annotation reveals the molecular basis for metabolic acclimation to high light conditions.</title>
        <authorList>
            <person name="Cecchin M."/>
            <person name="Marcolungo L."/>
            <person name="Rossato M."/>
            <person name="Girolomoni L."/>
            <person name="Cosentino E."/>
            <person name="Cuine S."/>
            <person name="Li-Beisson Y."/>
            <person name="Delledonne M."/>
            <person name="Ballottari M."/>
        </authorList>
    </citation>
    <scope>NUCLEOTIDE SEQUENCE</scope>
    <source>
        <strain evidence="8">211/11P</strain>
    </source>
</reference>
<reference evidence="8" key="2">
    <citation type="submission" date="2020-11" db="EMBL/GenBank/DDBJ databases">
        <authorList>
            <person name="Cecchin M."/>
            <person name="Marcolungo L."/>
            <person name="Rossato M."/>
            <person name="Girolomoni L."/>
            <person name="Cosentino E."/>
            <person name="Cuine S."/>
            <person name="Li-Beisson Y."/>
            <person name="Delledonne M."/>
            <person name="Ballottari M."/>
        </authorList>
    </citation>
    <scope>NUCLEOTIDE SEQUENCE</scope>
    <source>
        <strain evidence="8">211/11P</strain>
        <tissue evidence="8">Whole cell</tissue>
    </source>
</reference>
<dbReference type="GO" id="GO:0004674">
    <property type="term" value="F:protein serine/threonine kinase activity"/>
    <property type="evidence" value="ECO:0007669"/>
    <property type="project" value="UniProtKB-KW"/>
</dbReference>
<dbReference type="InterPro" id="IPR051681">
    <property type="entry name" value="Ser/Thr_Kinases-Pseudokinases"/>
</dbReference>
<sequence>MQPKTLSALSLSATTPAAIEPCKLRLKACLGQGAYATVRLAELLPPSGSYSSPRAVAVKTLHRQLHTAEEIELFVREGELLCTLSNENIVTFIGCSWRPLVAEHPVAASTQAASAHRQAAGRGAGQALAAPQHPPAASIFYLQQYCAGGSIGELVRRQMVQPFKLLYSDADALRWSLHIAGALQYLHESSPAIMHRDLKLDNVLLTSPDKSVANAKCRSSAGCELTGRTGSYGFMAPEVLQCRPYNASADIFSLGMCMFNIFARRISGFDVLLSCPGAADPLEVFAAKVAGGWRPPLPPLVPAAVAGVIQACWKGEPCLRASAGAVVRMLQGIEESGELADSLPPAAQRGCVPCAVM</sequence>
<dbReference type="PROSITE" id="PS00108">
    <property type="entry name" value="PROTEIN_KINASE_ST"/>
    <property type="match status" value="1"/>
</dbReference>
<evidence type="ECO:0000256" key="5">
    <source>
        <dbReference type="PROSITE-ProRule" id="PRU10141"/>
    </source>
</evidence>
<evidence type="ECO:0000256" key="4">
    <source>
        <dbReference type="ARBA" id="ARBA00022840"/>
    </source>
</evidence>
<proteinExistence type="inferred from homology"/>
<dbReference type="EMBL" id="SIDB01000004">
    <property type="protein sequence ID" value="KAI3433358.1"/>
    <property type="molecule type" value="Genomic_DNA"/>
</dbReference>
<dbReference type="Gene3D" id="1.10.510.10">
    <property type="entry name" value="Transferase(Phosphotransferase) domain 1"/>
    <property type="match status" value="1"/>
</dbReference>
<keyword evidence="4 5" id="KW-0067">ATP-binding</keyword>
<keyword evidence="9" id="KW-1185">Reference proteome</keyword>
<keyword evidence="3" id="KW-0418">Kinase</keyword>
<dbReference type="SUPFAM" id="SSF56112">
    <property type="entry name" value="Protein kinase-like (PK-like)"/>
    <property type="match status" value="1"/>
</dbReference>
<evidence type="ECO:0000259" key="7">
    <source>
        <dbReference type="PROSITE" id="PS50011"/>
    </source>
</evidence>
<dbReference type="AlphaFoldDB" id="A0A9D4TSM1"/>
<evidence type="ECO:0000256" key="1">
    <source>
        <dbReference type="ARBA" id="ARBA00022679"/>
    </source>
</evidence>
<gene>
    <name evidence="8" type="ORF">D9Q98_003176</name>
</gene>
<evidence type="ECO:0000313" key="9">
    <source>
        <dbReference type="Proteomes" id="UP001055712"/>
    </source>
</evidence>
<dbReference type="PROSITE" id="PS00107">
    <property type="entry name" value="PROTEIN_KINASE_ATP"/>
    <property type="match status" value="1"/>
</dbReference>
<dbReference type="InterPro" id="IPR008271">
    <property type="entry name" value="Ser/Thr_kinase_AS"/>
</dbReference>
<protein>
    <recommendedName>
        <fullName evidence="7">Protein kinase domain-containing protein</fullName>
    </recommendedName>
</protein>
<evidence type="ECO:0000256" key="2">
    <source>
        <dbReference type="ARBA" id="ARBA00022741"/>
    </source>
</evidence>
<evidence type="ECO:0000256" key="3">
    <source>
        <dbReference type="ARBA" id="ARBA00022777"/>
    </source>
</evidence>
<keyword evidence="1" id="KW-0808">Transferase</keyword>
<dbReference type="PANTHER" id="PTHR44329:SF289">
    <property type="entry name" value="SERINE_THREONINE-PROTEIN KINASE VIK"/>
    <property type="match status" value="1"/>
</dbReference>
<dbReference type="Pfam" id="PF00069">
    <property type="entry name" value="Pkinase"/>
    <property type="match status" value="1"/>
</dbReference>
<dbReference type="OrthoDB" id="508192at2759"/>
<dbReference type="GO" id="GO:0005524">
    <property type="term" value="F:ATP binding"/>
    <property type="evidence" value="ECO:0007669"/>
    <property type="project" value="UniProtKB-UniRule"/>
</dbReference>
<dbReference type="InterPro" id="IPR017441">
    <property type="entry name" value="Protein_kinase_ATP_BS"/>
</dbReference>
<evidence type="ECO:0000313" key="8">
    <source>
        <dbReference type="EMBL" id="KAI3433358.1"/>
    </source>
</evidence>
<dbReference type="PROSITE" id="PS50011">
    <property type="entry name" value="PROTEIN_KINASE_DOM"/>
    <property type="match status" value="1"/>
</dbReference>
<dbReference type="PANTHER" id="PTHR44329">
    <property type="entry name" value="SERINE/THREONINE-PROTEIN KINASE TNNI3K-RELATED"/>
    <property type="match status" value="1"/>
</dbReference>
<dbReference type="InterPro" id="IPR011009">
    <property type="entry name" value="Kinase-like_dom_sf"/>
</dbReference>